<dbReference type="PANTHER" id="PTHR43319">
    <property type="entry name" value="BETA-LACTAMASE-RELATED"/>
    <property type="match status" value="1"/>
</dbReference>
<dbReference type="Gene3D" id="3.40.710.10">
    <property type="entry name" value="DD-peptidase/beta-lactamase superfamily"/>
    <property type="match status" value="1"/>
</dbReference>
<dbReference type="OrthoDB" id="111095at2157"/>
<sequence>MPRLTDDDERRLRAVFDRHLSVGLHDGAQLAVYVDGDLAVDFAGGTDPDGQETTPTRRHVLFSCTKPYVGVALHRLVEDGVLDYDDRVVDHWPEFAEAGSEKAAITVRHVLSHQSGIPFGEFDERPDLWGDWDEVVRAMEKIDPVFPPGERAAYHSLNYGWLVGELIRRVSGDPVAEFVETELFEPLGMTDTSIGLRDGEAPDSVATLSGFSAFDRCRDPAEGLGDPPAEAAAAFNDPAIRRAVVPAATGMGTARDMARFYATIANGGELDGTRILDGATVEDALAVQAETEDDGTLGRPMRYALGFWKGGHPADMFGTISDERLFGHAGLGSVFGWGDPDTGVGFAYVTAVARRKPTRSRVG</sequence>
<keyword evidence="3" id="KW-1185">Reference proteome</keyword>
<dbReference type="AlphaFoldDB" id="A0A1G7TLB1"/>
<dbReference type="InterPro" id="IPR001466">
    <property type="entry name" value="Beta-lactam-related"/>
</dbReference>
<dbReference type="InterPro" id="IPR012338">
    <property type="entry name" value="Beta-lactam/transpept-like"/>
</dbReference>
<dbReference type="Pfam" id="PF00144">
    <property type="entry name" value="Beta-lactamase"/>
    <property type="match status" value="1"/>
</dbReference>
<dbReference type="EMBL" id="FNBK01000027">
    <property type="protein sequence ID" value="SDG36113.1"/>
    <property type="molecule type" value="Genomic_DNA"/>
</dbReference>
<evidence type="ECO:0000313" key="3">
    <source>
        <dbReference type="Proteomes" id="UP000199076"/>
    </source>
</evidence>
<protein>
    <submittedName>
        <fullName evidence="2">CubicO group peptidase, beta-lactamase class C family</fullName>
    </submittedName>
</protein>
<feature type="domain" description="Beta-lactamase-related" evidence="1">
    <location>
        <begin position="25"/>
        <end position="353"/>
    </location>
</feature>
<proteinExistence type="predicted"/>
<name>A0A1G7TLB1_9EURY</name>
<dbReference type="PANTHER" id="PTHR43319:SF3">
    <property type="entry name" value="BETA-LACTAMASE-RELATED DOMAIN-CONTAINING PROTEIN"/>
    <property type="match status" value="1"/>
</dbReference>
<gene>
    <name evidence="2" type="ORF">SAMN05216218_1272</name>
</gene>
<organism evidence="2 3">
    <name type="scientific">Halorientalis regularis</name>
    <dbReference type="NCBI Taxonomy" id="660518"/>
    <lineage>
        <taxon>Archaea</taxon>
        <taxon>Methanobacteriati</taxon>
        <taxon>Methanobacteriota</taxon>
        <taxon>Stenosarchaea group</taxon>
        <taxon>Halobacteria</taxon>
        <taxon>Halobacteriales</taxon>
        <taxon>Haloarculaceae</taxon>
        <taxon>Halorientalis</taxon>
    </lineage>
</organism>
<dbReference type="STRING" id="660518.SAMN05216218_1272"/>
<evidence type="ECO:0000259" key="1">
    <source>
        <dbReference type="Pfam" id="PF00144"/>
    </source>
</evidence>
<accession>A0A1G7TLB1</accession>
<dbReference type="Proteomes" id="UP000199076">
    <property type="component" value="Unassembled WGS sequence"/>
</dbReference>
<reference evidence="3" key="1">
    <citation type="submission" date="2016-10" db="EMBL/GenBank/DDBJ databases">
        <authorList>
            <person name="Varghese N."/>
            <person name="Submissions S."/>
        </authorList>
    </citation>
    <scope>NUCLEOTIDE SEQUENCE [LARGE SCALE GENOMIC DNA]</scope>
    <source>
        <strain evidence="3">IBRC-M 10760</strain>
    </source>
</reference>
<dbReference type="SUPFAM" id="SSF56601">
    <property type="entry name" value="beta-lactamase/transpeptidase-like"/>
    <property type="match status" value="1"/>
</dbReference>
<evidence type="ECO:0000313" key="2">
    <source>
        <dbReference type="EMBL" id="SDG36113.1"/>
    </source>
</evidence>
<dbReference type="InterPro" id="IPR052907">
    <property type="entry name" value="Beta-lactamase/esterase"/>
</dbReference>
<dbReference type="RefSeq" id="WP_092695560.1">
    <property type="nucleotide sequence ID" value="NZ_FNBK01000027.1"/>
</dbReference>